<keyword evidence="3" id="KW-0731">Sigma factor</keyword>
<comment type="similarity">
    <text evidence="1">Belongs to the sigma-70 factor family. ECF subfamily.</text>
</comment>
<dbReference type="InterPro" id="IPR013325">
    <property type="entry name" value="RNA_pol_sigma_r2"/>
</dbReference>
<dbReference type="InterPro" id="IPR007627">
    <property type="entry name" value="RNA_pol_sigma70_r2"/>
</dbReference>
<dbReference type="SUPFAM" id="SSF88946">
    <property type="entry name" value="Sigma2 domain of RNA polymerase sigma factors"/>
    <property type="match status" value="1"/>
</dbReference>
<keyword evidence="2" id="KW-0805">Transcription regulation</keyword>
<dbReference type="KEGG" id="mff:MFFC18_29380"/>
<keyword evidence="9" id="KW-1185">Reference proteome</keyword>
<evidence type="ECO:0000313" key="9">
    <source>
        <dbReference type="Proteomes" id="UP000322214"/>
    </source>
</evidence>
<evidence type="ECO:0000259" key="7">
    <source>
        <dbReference type="Pfam" id="PF08281"/>
    </source>
</evidence>
<dbReference type="Gene3D" id="1.10.1740.10">
    <property type="match status" value="1"/>
</dbReference>
<dbReference type="PANTHER" id="PTHR43133">
    <property type="entry name" value="RNA POLYMERASE ECF-TYPE SIGMA FACTO"/>
    <property type="match status" value="1"/>
</dbReference>
<feature type="domain" description="RNA polymerase sigma factor 70 region 4 type 2" evidence="7">
    <location>
        <begin position="103"/>
        <end position="153"/>
    </location>
</feature>
<dbReference type="EMBL" id="CP042912">
    <property type="protein sequence ID" value="QEG23046.1"/>
    <property type="molecule type" value="Genomic_DNA"/>
</dbReference>
<sequence>MTQPITASELAQLLDLHANPLRLFAAQWSNSPDDCVQEAFVQLAAQTFKPEQPLSWLYQVVRRRALNDLRGSKRRTDRERQIARPDLVTSNPADQLMVHEEHQRIQKSLDSLPAESRELIVLRIWSGLKWSEIGELTGCSSSAAQRRFVLALSMMKESLESKCLTKRK</sequence>
<accession>A0A5B9PEM7</accession>
<dbReference type="GO" id="GO:0003677">
    <property type="term" value="F:DNA binding"/>
    <property type="evidence" value="ECO:0007669"/>
    <property type="project" value="UniProtKB-KW"/>
</dbReference>
<evidence type="ECO:0000256" key="4">
    <source>
        <dbReference type="ARBA" id="ARBA00023125"/>
    </source>
</evidence>
<dbReference type="InterPro" id="IPR013324">
    <property type="entry name" value="RNA_pol_sigma_r3/r4-like"/>
</dbReference>
<dbReference type="InterPro" id="IPR013249">
    <property type="entry name" value="RNA_pol_sigma70_r4_t2"/>
</dbReference>
<dbReference type="Gene3D" id="1.10.10.10">
    <property type="entry name" value="Winged helix-like DNA-binding domain superfamily/Winged helix DNA-binding domain"/>
    <property type="match status" value="1"/>
</dbReference>
<reference evidence="8 9" key="1">
    <citation type="submission" date="2019-08" db="EMBL/GenBank/DDBJ databases">
        <title>Deep-cultivation of Planctomycetes and their phenomic and genomic characterization uncovers novel biology.</title>
        <authorList>
            <person name="Wiegand S."/>
            <person name="Jogler M."/>
            <person name="Boedeker C."/>
            <person name="Pinto D."/>
            <person name="Vollmers J."/>
            <person name="Rivas-Marin E."/>
            <person name="Kohn T."/>
            <person name="Peeters S.H."/>
            <person name="Heuer A."/>
            <person name="Rast P."/>
            <person name="Oberbeckmann S."/>
            <person name="Bunk B."/>
            <person name="Jeske O."/>
            <person name="Meyerdierks A."/>
            <person name="Storesund J.E."/>
            <person name="Kallscheuer N."/>
            <person name="Luecker S."/>
            <person name="Lage O.M."/>
            <person name="Pohl T."/>
            <person name="Merkel B.J."/>
            <person name="Hornburger P."/>
            <person name="Mueller R.-W."/>
            <person name="Bruemmer F."/>
            <person name="Labrenz M."/>
            <person name="Spormann A.M."/>
            <person name="Op den Camp H."/>
            <person name="Overmann J."/>
            <person name="Amann R."/>
            <person name="Jetten M.S.M."/>
            <person name="Mascher T."/>
            <person name="Medema M.H."/>
            <person name="Devos D.P."/>
            <person name="Kaster A.-K."/>
            <person name="Ovreas L."/>
            <person name="Rohde M."/>
            <person name="Galperin M.Y."/>
            <person name="Jogler C."/>
        </authorList>
    </citation>
    <scope>NUCLEOTIDE SEQUENCE [LARGE SCALE GENOMIC DNA]</scope>
    <source>
        <strain evidence="8 9">FC18</strain>
    </source>
</reference>
<name>A0A5B9PEM7_9BACT</name>
<evidence type="ECO:0000256" key="1">
    <source>
        <dbReference type="ARBA" id="ARBA00010641"/>
    </source>
</evidence>
<evidence type="ECO:0000256" key="5">
    <source>
        <dbReference type="ARBA" id="ARBA00023163"/>
    </source>
</evidence>
<evidence type="ECO:0000256" key="3">
    <source>
        <dbReference type="ARBA" id="ARBA00023082"/>
    </source>
</evidence>
<dbReference type="InterPro" id="IPR014284">
    <property type="entry name" value="RNA_pol_sigma-70_dom"/>
</dbReference>
<organism evidence="8 9">
    <name type="scientific">Mariniblastus fucicola</name>
    <dbReference type="NCBI Taxonomy" id="980251"/>
    <lineage>
        <taxon>Bacteria</taxon>
        <taxon>Pseudomonadati</taxon>
        <taxon>Planctomycetota</taxon>
        <taxon>Planctomycetia</taxon>
        <taxon>Pirellulales</taxon>
        <taxon>Pirellulaceae</taxon>
        <taxon>Mariniblastus</taxon>
    </lineage>
</organism>
<dbReference type="Proteomes" id="UP000322214">
    <property type="component" value="Chromosome"/>
</dbReference>
<dbReference type="Pfam" id="PF04542">
    <property type="entry name" value="Sigma70_r2"/>
    <property type="match status" value="1"/>
</dbReference>
<proteinExistence type="inferred from homology"/>
<dbReference type="InterPro" id="IPR039425">
    <property type="entry name" value="RNA_pol_sigma-70-like"/>
</dbReference>
<dbReference type="Pfam" id="PF08281">
    <property type="entry name" value="Sigma70_r4_2"/>
    <property type="match status" value="1"/>
</dbReference>
<feature type="domain" description="RNA polymerase sigma-70 region 2" evidence="6">
    <location>
        <begin position="19"/>
        <end position="74"/>
    </location>
</feature>
<dbReference type="SUPFAM" id="SSF88659">
    <property type="entry name" value="Sigma3 and sigma4 domains of RNA polymerase sigma factors"/>
    <property type="match status" value="1"/>
</dbReference>
<dbReference type="GO" id="GO:0006352">
    <property type="term" value="P:DNA-templated transcription initiation"/>
    <property type="evidence" value="ECO:0007669"/>
    <property type="project" value="InterPro"/>
</dbReference>
<gene>
    <name evidence="8" type="primary">sigV</name>
    <name evidence="8" type="ORF">MFFC18_29380</name>
</gene>
<dbReference type="PANTHER" id="PTHR43133:SF8">
    <property type="entry name" value="RNA POLYMERASE SIGMA FACTOR HI_1459-RELATED"/>
    <property type="match status" value="1"/>
</dbReference>
<dbReference type="STRING" id="980251.GCA_001642875_04021"/>
<evidence type="ECO:0000313" key="8">
    <source>
        <dbReference type="EMBL" id="QEG23046.1"/>
    </source>
</evidence>
<dbReference type="AlphaFoldDB" id="A0A5B9PEM7"/>
<dbReference type="InterPro" id="IPR036388">
    <property type="entry name" value="WH-like_DNA-bd_sf"/>
</dbReference>
<dbReference type="RefSeq" id="WP_157665233.1">
    <property type="nucleotide sequence ID" value="NZ_CP042912.1"/>
</dbReference>
<keyword evidence="5" id="KW-0804">Transcription</keyword>
<evidence type="ECO:0000256" key="2">
    <source>
        <dbReference type="ARBA" id="ARBA00023015"/>
    </source>
</evidence>
<evidence type="ECO:0000259" key="6">
    <source>
        <dbReference type="Pfam" id="PF04542"/>
    </source>
</evidence>
<dbReference type="GO" id="GO:0016987">
    <property type="term" value="F:sigma factor activity"/>
    <property type="evidence" value="ECO:0007669"/>
    <property type="project" value="UniProtKB-KW"/>
</dbReference>
<dbReference type="NCBIfam" id="TIGR02937">
    <property type="entry name" value="sigma70-ECF"/>
    <property type="match status" value="1"/>
</dbReference>
<keyword evidence="4" id="KW-0238">DNA-binding</keyword>
<protein>
    <submittedName>
        <fullName evidence="8">RNA polymerase sigma factor SigV</fullName>
    </submittedName>
</protein>